<evidence type="ECO:0000256" key="1">
    <source>
        <dbReference type="SAM" id="MobiDB-lite"/>
    </source>
</evidence>
<dbReference type="RefSeq" id="WP_266137766.1">
    <property type="nucleotide sequence ID" value="NZ_JANIDX010000005.1"/>
</dbReference>
<accession>A0ABT3WLI9</accession>
<dbReference type="EMBL" id="JANIDX010000005">
    <property type="protein sequence ID" value="MCX5619972.1"/>
    <property type="molecule type" value="Genomic_DNA"/>
</dbReference>
<evidence type="ECO:0000313" key="3">
    <source>
        <dbReference type="Proteomes" id="UP001165575"/>
    </source>
</evidence>
<protein>
    <submittedName>
        <fullName evidence="2">Lytic transglycosylase domain-containing protein</fullName>
    </submittedName>
</protein>
<feature type="region of interest" description="Disordered" evidence="1">
    <location>
        <begin position="258"/>
        <end position="282"/>
    </location>
</feature>
<dbReference type="SUPFAM" id="SSF53955">
    <property type="entry name" value="Lysozyme-like"/>
    <property type="match status" value="1"/>
</dbReference>
<proteinExistence type="predicted"/>
<feature type="compositionally biased region" description="Low complexity" evidence="1">
    <location>
        <begin position="263"/>
        <end position="282"/>
    </location>
</feature>
<dbReference type="Proteomes" id="UP001165575">
    <property type="component" value="Unassembled WGS sequence"/>
</dbReference>
<gene>
    <name evidence="2" type="ORF">NQF89_05990</name>
</gene>
<keyword evidence="3" id="KW-1185">Reference proteome</keyword>
<sequence length="332" mass="36053">MSVSLSLRYCSMLLLGGSLLSPLIPLRAETASPPLERSQSRLCSDATAQVERALRLPDGFLSAISRVETGRPDNKGALLPWPWSINAAGSGHFYASREEAIAAVKAFQQQGITSIDVGCMQVNLLHHPTAFPSLEIAFDPYNNARYAGMFLQRMRDQTGSWPRAVAAYHSQIASNGTPYLEHVLQQWAIPQGDPAPNINPAPHSMPHTGPKPPIAPRPATAPYRPFIIRQAGDMPVGSGINHAGTGANAFLAQRHAHPPQAMAPQTTEATNPPPANNLNTHRPFRPFRGLFRPTMPPPPHQRLKTSQNGRNLAAYRAMAVHSTAAMPYIPAY</sequence>
<name>A0ABT3WLI9_9PROT</name>
<dbReference type="InterPro" id="IPR023346">
    <property type="entry name" value="Lysozyme-like_dom_sf"/>
</dbReference>
<evidence type="ECO:0000313" key="2">
    <source>
        <dbReference type="EMBL" id="MCX5619972.1"/>
    </source>
</evidence>
<comment type="caution">
    <text evidence="2">The sequence shown here is derived from an EMBL/GenBank/DDBJ whole genome shotgun (WGS) entry which is preliminary data.</text>
</comment>
<organism evidence="2 3">
    <name type="scientific">Bombella pollinis</name>
    <dbReference type="NCBI Taxonomy" id="2967337"/>
    <lineage>
        <taxon>Bacteria</taxon>
        <taxon>Pseudomonadati</taxon>
        <taxon>Pseudomonadota</taxon>
        <taxon>Alphaproteobacteria</taxon>
        <taxon>Acetobacterales</taxon>
        <taxon>Acetobacteraceae</taxon>
        <taxon>Bombella</taxon>
    </lineage>
</organism>
<reference evidence="2 3" key="1">
    <citation type="submission" date="2022-07" db="EMBL/GenBank/DDBJ databases">
        <title>Bombella genomes.</title>
        <authorList>
            <person name="Harer L."/>
            <person name="Styblova S."/>
            <person name="Ehrmann M."/>
        </authorList>
    </citation>
    <scope>NUCLEOTIDE SEQUENCE [LARGE SCALE GENOMIC DNA]</scope>
    <source>
        <strain evidence="2 3">TMW 2.2556</strain>
    </source>
</reference>